<sequence length="671" mass="75989">MDRLLYGVAYYDEYMPYERLQQDIEMMKAAGINVVRIAESTWSTYEPQKGVFNFSSVDRVLDAMHEAGIRVIVGTPTYAVPAWLVKEYPDVLAETPRGRGKYGPRQIMDITHPAYLYYGERIIRKLLERVKDHPAVIGYQTDNETKHYHTAGPNVQLQFVKYLREKFGSLDEINRRFGLDYWSNRVDSWEDFPSVIGTINGSLGAEFAKFQRKLVTDFLAWQVGIVNEYKRPDQFVTQNFDFEWRGYSYGVQPDVDHFEAARPFDVVAVDIYHPSQDQLTGAEISFCGDMARSMAGGGNYLVMETQAQGFPQWVPYPGQLRLQAFSHLASGAKMVSYWHWHSIHNSFETYWKGLLSHDFQPNRVYREAQTIGRDFERLSDRLADLKITNRVAMLVSNESLTALDWFPIPGGKIKYNDIVRRMYDALYKMNVGVDFIHPGSEDLERYKLIVVPALYAAPDELLHRLNAYAAGGGHVVYTFKSGFADECLKVRTSVQPGIIGEACGIGYSLFVEPNGVALKGEPFGVGRDGHGIESWMELIQPTTAEVLAYYDHPYWGGYAAITRNRYGEGVAYYIGCMAGEAVMAGLLEQAVKEAGLWGKDQELRFPLIVKSGVNRHGRVIRYVLNYSGEAATVDYPHADAVELLSGRTVRTGERVTAEPWGVLILEEQGKD</sequence>
<dbReference type="CDD" id="cd03143">
    <property type="entry name" value="A4_beta-galactosidase_middle_domain"/>
    <property type="match status" value="1"/>
</dbReference>
<dbReference type="GO" id="GO:0004565">
    <property type="term" value="F:beta-galactosidase activity"/>
    <property type="evidence" value="ECO:0007669"/>
    <property type="project" value="UniProtKB-EC"/>
</dbReference>
<evidence type="ECO:0000259" key="12">
    <source>
        <dbReference type="Pfam" id="PF08532"/>
    </source>
</evidence>
<proteinExistence type="inferred from homology"/>
<dbReference type="PANTHER" id="PTHR36447">
    <property type="entry name" value="BETA-GALACTOSIDASE GANA"/>
    <property type="match status" value="1"/>
</dbReference>
<reference evidence="15" key="1">
    <citation type="submission" date="2012-01" db="EMBL/GenBank/DDBJ databases">
        <title>Complete sequence of chromosome of Thermobacillus composti KWC4.</title>
        <authorList>
            <person name="Lucas S."/>
            <person name="Han J."/>
            <person name="Lapidus A."/>
            <person name="Cheng J.-F."/>
            <person name="Goodwin L."/>
            <person name="Pitluck S."/>
            <person name="Peters L."/>
            <person name="Ovchinnikova G."/>
            <person name="Teshima H."/>
            <person name="Detter J.C."/>
            <person name="Han C."/>
            <person name="Tapia R."/>
            <person name="Land M."/>
            <person name="Hauser L."/>
            <person name="Kyrpides N."/>
            <person name="Ivanova N."/>
            <person name="Pagani I."/>
            <person name="Anderson I."/>
            <person name="Woyke T."/>
        </authorList>
    </citation>
    <scope>NUCLEOTIDE SEQUENCE [LARGE SCALE GENOMIC DNA]</scope>
    <source>
        <strain evidence="15">DSM 18247 / JCM 13945 / KWC4</strain>
    </source>
</reference>
<feature type="active site" description="Nucleophile" evidence="9">
    <location>
        <position position="304"/>
    </location>
</feature>
<protein>
    <recommendedName>
        <fullName evidence="3 8">Beta-galactosidase</fullName>
        <shortName evidence="8">Beta-gal</shortName>
        <ecNumber evidence="3 8">3.2.1.23</ecNumber>
    </recommendedName>
</protein>
<dbReference type="InterPro" id="IPR013739">
    <property type="entry name" value="Beta_galactosidase_C"/>
</dbReference>
<evidence type="ECO:0000256" key="5">
    <source>
        <dbReference type="ARBA" id="ARBA00022801"/>
    </source>
</evidence>
<feature type="binding site" evidence="10">
    <location>
        <position position="105"/>
    </location>
    <ligand>
        <name>substrate</name>
    </ligand>
</feature>
<evidence type="ECO:0000256" key="1">
    <source>
        <dbReference type="ARBA" id="ARBA00001412"/>
    </source>
</evidence>
<dbReference type="AlphaFoldDB" id="L0E8Q4"/>
<feature type="domain" description="Beta-galactosidase C-terminal" evidence="13">
    <location>
        <begin position="623"/>
        <end position="667"/>
    </location>
</feature>
<dbReference type="KEGG" id="tco:Theco_0461"/>
<dbReference type="InterPro" id="IPR013738">
    <property type="entry name" value="Beta_galactosidase_Trimer"/>
</dbReference>
<dbReference type="InterPro" id="IPR003476">
    <property type="entry name" value="Glyco_hydro_42"/>
</dbReference>
<feature type="active site" description="Proton donor" evidence="9">
    <location>
        <position position="144"/>
    </location>
</feature>
<feature type="binding site" evidence="10">
    <location>
        <position position="143"/>
    </location>
    <ligand>
        <name>substrate</name>
    </ligand>
</feature>
<comment type="catalytic activity">
    <reaction evidence="1 8">
        <text>Hydrolysis of terminal non-reducing beta-D-galactose residues in beta-D-galactosides.</text>
        <dbReference type="EC" id="3.2.1.23"/>
    </reaction>
</comment>
<organism evidence="14 15">
    <name type="scientific">Thermobacillus composti (strain DSM 18247 / JCM 13945 / KWC4)</name>
    <dbReference type="NCBI Taxonomy" id="717605"/>
    <lineage>
        <taxon>Bacteria</taxon>
        <taxon>Bacillati</taxon>
        <taxon>Bacillota</taxon>
        <taxon>Bacilli</taxon>
        <taxon>Bacillales</taxon>
        <taxon>Paenibacillaceae</taxon>
        <taxon>Thermobacillus</taxon>
    </lineage>
</organism>
<dbReference type="Gene3D" id="3.40.50.880">
    <property type="match status" value="1"/>
</dbReference>
<dbReference type="GO" id="GO:0006012">
    <property type="term" value="P:galactose metabolic process"/>
    <property type="evidence" value="ECO:0007669"/>
    <property type="project" value="InterPro"/>
</dbReference>
<keyword evidence="7 8" id="KW-0326">Glycosidase</keyword>
<dbReference type="Pfam" id="PF08533">
    <property type="entry name" value="Glyco_hydro_42C"/>
    <property type="match status" value="1"/>
</dbReference>
<dbReference type="STRING" id="717605.Theco_0461"/>
<name>L0E8Q4_THECK</name>
<dbReference type="SUPFAM" id="SSF51445">
    <property type="entry name" value="(Trans)glycosidases"/>
    <property type="match status" value="1"/>
</dbReference>
<evidence type="ECO:0000256" key="9">
    <source>
        <dbReference type="PIRSR" id="PIRSR001084-1"/>
    </source>
</evidence>
<evidence type="ECO:0000259" key="11">
    <source>
        <dbReference type="Pfam" id="PF02449"/>
    </source>
</evidence>
<dbReference type="InterPro" id="IPR013780">
    <property type="entry name" value="Glyco_hydro_b"/>
</dbReference>
<dbReference type="OrthoDB" id="9800974at2"/>
<evidence type="ECO:0000256" key="7">
    <source>
        <dbReference type="ARBA" id="ARBA00023295"/>
    </source>
</evidence>
<dbReference type="PANTHER" id="PTHR36447:SF2">
    <property type="entry name" value="BETA-GALACTOSIDASE YESZ"/>
    <property type="match status" value="1"/>
</dbReference>
<dbReference type="PIRSF" id="PIRSF001084">
    <property type="entry name" value="B-galactosidase"/>
    <property type="match status" value="1"/>
</dbReference>
<evidence type="ECO:0000256" key="10">
    <source>
        <dbReference type="PIRSR" id="PIRSR001084-2"/>
    </source>
</evidence>
<feature type="binding site" evidence="10">
    <location>
        <position position="313"/>
    </location>
    <ligand>
        <name>substrate</name>
    </ligand>
</feature>
<evidence type="ECO:0000256" key="2">
    <source>
        <dbReference type="ARBA" id="ARBA00005940"/>
    </source>
</evidence>
<gene>
    <name evidence="14" type="ordered locus">Theco_0461</name>
</gene>
<comment type="similarity">
    <text evidence="2 8">Belongs to the glycosyl hydrolase 42 family.</text>
</comment>
<dbReference type="InterPro" id="IPR017853">
    <property type="entry name" value="GH"/>
</dbReference>
<evidence type="ECO:0000313" key="14">
    <source>
        <dbReference type="EMBL" id="AGA56678.1"/>
    </source>
</evidence>
<dbReference type="InterPro" id="IPR029062">
    <property type="entry name" value="Class_I_gatase-like"/>
</dbReference>
<dbReference type="HOGENOM" id="CLU_012430_2_0_9"/>
<dbReference type="Gene3D" id="2.60.40.1180">
    <property type="entry name" value="Golgi alpha-mannosidase II"/>
    <property type="match status" value="1"/>
</dbReference>
<dbReference type="EMBL" id="CP003255">
    <property type="protein sequence ID" value="AGA56678.1"/>
    <property type="molecule type" value="Genomic_DNA"/>
</dbReference>
<dbReference type="Proteomes" id="UP000010795">
    <property type="component" value="Chromosome"/>
</dbReference>
<evidence type="ECO:0000259" key="13">
    <source>
        <dbReference type="Pfam" id="PF08533"/>
    </source>
</evidence>
<dbReference type="RefSeq" id="WP_015253442.1">
    <property type="nucleotide sequence ID" value="NC_019897.1"/>
</dbReference>
<dbReference type="eggNOG" id="COG1874">
    <property type="taxonomic scope" value="Bacteria"/>
</dbReference>
<keyword evidence="6" id="KW-0862">Zinc</keyword>
<evidence type="ECO:0000256" key="3">
    <source>
        <dbReference type="ARBA" id="ARBA00012756"/>
    </source>
</evidence>
<dbReference type="SUPFAM" id="SSF52317">
    <property type="entry name" value="Class I glutamine amidotransferase-like"/>
    <property type="match status" value="1"/>
</dbReference>
<dbReference type="EC" id="3.2.1.23" evidence="3 8"/>
<dbReference type="InterPro" id="IPR013529">
    <property type="entry name" value="Glyco_hydro_42_N"/>
</dbReference>
<dbReference type="GO" id="GO:0046872">
    <property type="term" value="F:metal ion binding"/>
    <property type="evidence" value="ECO:0007669"/>
    <property type="project" value="UniProtKB-KW"/>
</dbReference>
<dbReference type="Pfam" id="PF08532">
    <property type="entry name" value="Glyco_hydro_42M"/>
    <property type="match status" value="1"/>
</dbReference>
<evidence type="ECO:0000256" key="6">
    <source>
        <dbReference type="ARBA" id="ARBA00022833"/>
    </source>
</evidence>
<feature type="domain" description="Glycoside hydrolase family 42 N-terminal" evidence="11">
    <location>
        <begin position="10"/>
        <end position="377"/>
    </location>
</feature>
<dbReference type="Pfam" id="PF02449">
    <property type="entry name" value="Glyco_hydro_42"/>
    <property type="match status" value="1"/>
</dbReference>
<keyword evidence="4" id="KW-0479">Metal-binding</keyword>
<evidence type="ECO:0000256" key="8">
    <source>
        <dbReference type="PIRNR" id="PIRNR001084"/>
    </source>
</evidence>
<evidence type="ECO:0000256" key="4">
    <source>
        <dbReference type="ARBA" id="ARBA00022723"/>
    </source>
</evidence>
<evidence type="ECO:0000313" key="15">
    <source>
        <dbReference type="Proteomes" id="UP000010795"/>
    </source>
</evidence>
<keyword evidence="15" id="KW-1185">Reference proteome</keyword>
<accession>L0E8Q4</accession>
<keyword evidence="5 8" id="KW-0378">Hydrolase</keyword>
<dbReference type="Gene3D" id="3.20.20.80">
    <property type="entry name" value="Glycosidases"/>
    <property type="match status" value="1"/>
</dbReference>
<feature type="domain" description="Beta-galactosidase trimerisation" evidence="12">
    <location>
        <begin position="390"/>
        <end position="596"/>
    </location>
</feature>
<dbReference type="GO" id="GO:0009341">
    <property type="term" value="C:beta-galactosidase complex"/>
    <property type="evidence" value="ECO:0007669"/>
    <property type="project" value="InterPro"/>
</dbReference>